<sequence>MKSYLRSIPGVTPSIQSQIRTFLNINDINRQRRKSGTQQQ</sequence>
<organism evidence="1 2">
    <name type="scientific">Botryotinia fuckeliana (strain T4)</name>
    <name type="common">Noble rot fungus</name>
    <name type="synonym">Botrytis cinerea</name>
    <dbReference type="NCBI Taxonomy" id="999810"/>
    <lineage>
        <taxon>Eukaryota</taxon>
        <taxon>Fungi</taxon>
        <taxon>Dikarya</taxon>
        <taxon>Ascomycota</taxon>
        <taxon>Pezizomycotina</taxon>
        <taxon>Leotiomycetes</taxon>
        <taxon>Helotiales</taxon>
        <taxon>Sclerotiniaceae</taxon>
        <taxon>Botrytis</taxon>
    </lineage>
</organism>
<protein>
    <submittedName>
        <fullName evidence="1">Uncharacterized protein</fullName>
    </submittedName>
</protein>
<dbReference type="EMBL" id="FQ790352">
    <property type="protein sequence ID" value="CCD54936.1"/>
    <property type="molecule type" value="Genomic_DNA"/>
</dbReference>
<dbReference type="Proteomes" id="UP000008177">
    <property type="component" value="Unplaced contigs"/>
</dbReference>
<evidence type="ECO:0000313" key="1">
    <source>
        <dbReference type="EMBL" id="CCD54936.1"/>
    </source>
</evidence>
<proteinExistence type="predicted"/>
<evidence type="ECO:0000313" key="2">
    <source>
        <dbReference type="Proteomes" id="UP000008177"/>
    </source>
</evidence>
<dbReference type="HOGENOM" id="CLU_3299292_0_0_1"/>
<gene>
    <name evidence="1" type="ORF">BofuT4_uP162250.1</name>
</gene>
<name>G2YT32_BOTF4</name>
<dbReference type="AlphaFoldDB" id="G2YT32"/>
<accession>G2YT32</accession>
<reference evidence="2" key="1">
    <citation type="journal article" date="2011" name="PLoS Genet.">
        <title>Genomic analysis of the necrotrophic fungal pathogens Sclerotinia sclerotiorum and Botrytis cinerea.</title>
        <authorList>
            <person name="Amselem J."/>
            <person name="Cuomo C.A."/>
            <person name="van Kan J.A."/>
            <person name="Viaud M."/>
            <person name="Benito E.P."/>
            <person name="Couloux A."/>
            <person name="Coutinho P.M."/>
            <person name="de Vries R.P."/>
            <person name="Dyer P.S."/>
            <person name="Fillinger S."/>
            <person name="Fournier E."/>
            <person name="Gout L."/>
            <person name="Hahn M."/>
            <person name="Kohn L."/>
            <person name="Lapalu N."/>
            <person name="Plummer K.M."/>
            <person name="Pradier J.M."/>
            <person name="Quevillon E."/>
            <person name="Sharon A."/>
            <person name="Simon A."/>
            <person name="ten Have A."/>
            <person name="Tudzynski B."/>
            <person name="Tudzynski P."/>
            <person name="Wincker P."/>
            <person name="Andrew M."/>
            <person name="Anthouard V."/>
            <person name="Beever R.E."/>
            <person name="Beffa R."/>
            <person name="Benoit I."/>
            <person name="Bouzid O."/>
            <person name="Brault B."/>
            <person name="Chen Z."/>
            <person name="Choquer M."/>
            <person name="Collemare J."/>
            <person name="Cotton P."/>
            <person name="Danchin E.G."/>
            <person name="Da Silva C."/>
            <person name="Gautier A."/>
            <person name="Giraud C."/>
            <person name="Giraud T."/>
            <person name="Gonzalez C."/>
            <person name="Grossetete S."/>
            <person name="Guldener U."/>
            <person name="Henrissat B."/>
            <person name="Howlett B.J."/>
            <person name="Kodira C."/>
            <person name="Kretschmer M."/>
            <person name="Lappartient A."/>
            <person name="Leroch M."/>
            <person name="Levis C."/>
            <person name="Mauceli E."/>
            <person name="Neuveglise C."/>
            <person name="Oeser B."/>
            <person name="Pearson M."/>
            <person name="Poulain J."/>
            <person name="Poussereau N."/>
            <person name="Quesneville H."/>
            <person name="Rascle C."/>
            <person name="Schumacher J."/>
            <person name="Segurens B."/>
            <person name="Sexton A."/>
            <person name="Silva E."/>
            <person name="Sirven C."/>
            <person name="Soanes D.M."/>
            <person name="Talbot N.J."/>
            <person name="Templeton M."/>
            <person name="Yandava C."/>
            <person name="Yarden O."/>
            <person name="Zeng Q."/>
            <person name="Rollins J.A."/>
            <person name="Lebrun M.H."/>
            <person name="Dickman M."/>
        </authorList>
    </citation>
    <scope>NUCLEOTIDE SEQUENCE [LARGE SCALE GENOMIC DNA]</scope>
    <source>
        <strain evidence="2">T4</strain>
    </source>
</reference>
<dbReference type="InParanoid" id="G2YT32"/>